<proteinExistence type="predicted"/>
<organism evidence="3 4">
    <name type="scientific">Pichia membranifaciens NRRL Y-2026</name>
    <dbReference type="NCBI Taxonomy" id="763406"/>
    <lineage>
        <taxon>Eukaryota</taxon>
        <taxon>Fungi</taxon>
        <taxon>Dikarya</taxon>
        <taxon>Ascomycota</taxon>
        <taxon>Saccharomycotina</taxon>
        <taxon>Pichiomycetes</taxon>
        <taxon>Pichiales</taxon>
        <taxon>Pichiaceae</taxon>
        <taxon>Pichia</taxon>
    </lineage>
</organism>
<feature type="region of interest" description="Disordered" evidence="1">
    <location>
        <begin position="143"/>
        <end position="162"/>
    </location>
</feature>
<evidence type="ECO:0000256" key="2">
    <source>
        <dbReference type="SAM" id="SignalP"/>
    </source>
</evidence>
<protein>
    <submittedName>
        <fullName evidence="3">Uncharacterized protein</fullName>
    </submittedName>
</protein>
<name>A0A1E3NV71_9ASCO</name>
<evidence type="ECO:0000313" key="4">
    <source>
        <dbReference type="Proteomes" id="UP000094455"/>
    </source>
</evidence>
<feature type="signal peptide" evidence="2">
    <location>
        <begin position="1"/>
        <end position="21"/>
    </location>
</feature>
<dbReference type="AlphaFoldDB" id="A0A1E3NV71"/>
<dbReference type="Proteomes" id="UP000094455">
    <property type="component" value="Unassembled WGS sequence"/>
</dbReference>
<accession>A0A1E3NV71</accession>
<keyword evidence="2" id="KW-0732">Signal</keyword>
<feature type="compositionally biased region" description="Polar residues" evidence="1">
    <location>
        <begin position="147"/>
        <end position="162"/>
    </location>
</feature>
<sequence length="162" mass="18370">MRLSLIHALAFFTAFASECSCNDDSYVASEPRIINFALIKLPEEVKNEIRVPSIMHSWEETEYIMLTNDDTPFEYALNMSYLDLAKLHLLNANSGKFKGNDYAGHQASYKGNLTELTLDDVIYLYYTEDELVLDRSIPFYTRDETKTATGESSPTSKPGSEN</sequence>
<evidence type="ECO:0000256" key="1">
    <source>
        <dbReference type="SAM" id="MobiDB-lite"/>
    </source>
</evidence>
<evidence type="ECO:0000313" key="3">
    <source>
        <dbReference type="EMBL" id="ODQ49558.1"/>
    </source>
</evidence>
<keyword evidence="4" id="KW-1185">Reference proteome</keyword>
<gene>
    <name evidence="3" type="ORF">PICMEDRAFT_61955</name>
</gene>
<feature type="chain" id="PRO_5009133538" evidence="2">
    <location>
        <begin position="22"/>
        <end position="162"/>
    </location>
</feature>
<dbReference type="EMBL" id="KV454001">
    <property type="protein sequence ID" value="ODQ49558.1"/>
    <property type="molecule type" value="Genomic_DNA"/>
</dbReference>
<dbReference type="GeneID" id="30180151"/>
<dbReference type="RefSeq" id="XP_019020671.1">
    <property type="nucleotide sequence ID" value="XM_019163464.1"/>
</dbReference>
<reference evidence="3 4" key="1">
    <citation type="journal article" date="2016" name="Proc. Natl. Acad. Sci. U.S.A.">
        <title>Comparative genomics of biotechnologically important yeasts.</title>
        <authorList>
            <person name="Riley R."/>
            <person name="Haridas S."/>
            <person name="Wolfe K.H."/>
            <person name="Lopes M.R."/>
            <person name="Hittinger C.T."/>
            <person name="Goeker M."/>
            <person name="Salamov A.A."/>
            <person name="Wisecaver J.H."/>
            <person name="Long T.M."/>
            <person name="Calvey C.H."/>
            <person name="Aerts A.L."/>
            <person name="Barry K.W."/>
            <person name="Choi C."/>
            <person name="Clum A."/>
            <person name="Coughlan A.Y."/>
            <person name="Deshpande S."/>
            <person name="Douglass A.P."/>
            <person name="Hanson S.J."/>
            <person name="Klenk H.-P."/>
            <person name="LaButti K.M."/>
            <person name="Lapidus A."/>
            <person name="Lindquist E.A."/>
            <person name="Lipzen A.M."/>
            <person name="Meier-Kolthoff J.P."/>
            <person name="Ohm R.A."/>
            <person name="Otillar R.P."/>
            <person name="Pangilinan J.L."/>
            <person name="Peng Y."/>
            <person name="Rokas A."/>
            <person name="Rosa C.A."/>
            <person name="Scheuner C."/>
            <person name="Sibirny A.A."/>
            <person name="Slot J.C."/>
            <person name="Stielow J.B."/>
            <person name="Sun H."/>
            <person name="Kurtzman C.P."/>
            <person name="Blackwell M."/>
            <person name="Grigoriev I.V."/>
            <person name="Jeffries T.W."/>
        </authorList>
    </citation>
    <scope>NUCLEOTIDE SEQUENCE [LARGE SCALE GENOMIC DNA]</scope>
    <source>
        <strain evidence="3 4">NRRL Y-2026</strain>
    </source>
</reference>